<protein>
    <submittedName>
        <fullName evidence="3">Thioredoxin-like domain-containing protein</fullName>
    </submittedName>
</protein>
<dbReference type="RefSeq" id="WP_342695878.1">
    <property type="nucleotide sequence ID" value="NZ_JBCGDO010000009.1"/>
</dbReference>
<dbReference type="InterPro" id="IPR013766">
    <property type="entry name" value="Thioredoxin_domain"/>
</dbReference>
<dbReference type="PROSITE" id="PS51352">
    <property type="entry name" value="THIOREDOXIN_2"/>
    <property type="match status" value="1"/>
</dbReference>
<evidence type="ECO:0000256" key="1">
    <source>
        <dbReference type="SAM" id="SignalP"/>
    </source>
</evidence>
<feature type="domain" description="Thioredoxin" evidence="2">
    <location>
        <begin position="329"/>
        <end position="502"/>
    </location>
</feature>
<dbReference type="Proteomes" id="UP001460072">
    <property type="component" value="Unassembled WGS sequence"/>
</dbReference>
<dbReference type="CDD" id="cd02966">
    <property type="entry name" value="TlpA_like_family"/>
    <property type="match status" value="1"/>
</dbReference>
<evidence type="ECO:0000313" key="3">
    <source>
        <dbReference type="EMBL" id="MEM0542672.1"/>
    </source>
</evidence>
<dbReference type="InterPro" id="IPR025380">
    <property type="entry name" value="DUF4369"/>
</dbReference>
<sequence>MKKLLFTLICFYSSLTISAQSGYEITINLKNCTDSLAYLTFYRFDKTLIKDTCTTIKNGKIVFKGKEKLDKGVYSLVSQQKSILFDFFIDDDTQQLEINSEYGANVMTELSATNSKRQNDFFSYIRYITQQNKEFIELKQKKELKTKQDTLSLAEIQKTFEQRILDYEEKFIENNKGTILGDVMNLKMEKILKNVPKASNGRPDSLQVFKYYKTHYWDNVDFKQESIIRNPFFFNKLNRYFEKVVVTHPDSVSVEVDRLLAKTTYQSLVYKLMLAHFTYTYETSKIMGFDKIFVHIVDTYFKTGKANGIYDDPEVVQKIIKRAEKLRPLLVGAKAQELMMIKADDFDKMKAMGFENAKNSEEMTKVFYANVNQVNKMWVKLSEVKAEYTILVFWDVDCGHCQKEIPVLVKSYNELLQEKKDVKVFSVYMQHEGEKYLKYIADNKLPFINVYDGAHYNNAVEKYDVYSTPVIYILDKNKTILAKRIDANKVTMIIKAIETEIKNKK</sequence>
<gene>
    <name evidence="3" type="ORF">WFZ85_08575</name>
</gene>
<dbReference type="InterPro" id="IPR033395">
    <property type="entry name" value="DUF5106"/>
</dbReference>
<accession>A0ABU9N4M8</accession>
<dbReference type="PANTHER" id="PTHR42852:SF17">
    <property type="entry name" value="THIOREDOXIN-LIKE PROTEIN HI_1115"/>
    <property type="match status" value="1"/>
</dbReference>
<evidence type="ECO:0000259" key="2">
    <source>
        <dbReference type="PROSITE" id="PS51352"/>
    </source>
</evidence>
<name>A0ABU9N4M8_9FLAO</name>
<reference evidence="3 4" key="1">
    <citation type="submission" date="2024-03" db="EMBL/GenBank/DDBJ databases">
        <title>Two novel species of the genus Flavobacterium exhibiting potentially degradation of complex polysaccharides.</title>
        <authorList>
            <person name="Lian X."/>
        </authorList>
    </citation>
    <scope>NUCLEOTIDE SEQUENCE [LARGE SCALE GENOMIC DNA]</scope>
    <source>
        <strain evidence="4">j3</strain>
    </source>
</reference>
<dbReference type="Pfam" id="PF14289">
    <property type="entry name" value="DUF4369"/>
    <property type="match status" value="1"/>
</dbReference>
<dbReference type="SUPFAM" id="SSF52833">
    <property type="entry name" value="Thioredoxin-like"/>
    <property type="match status" value="1"/>
</dbReference>
<evidence type="ECO:0000313" key="4">
    <source>
        <dbReference type="Proteomes" id="UP001460072"/>
    </source>
</evidence>
<feature type="signal peptide" evidence="1">
    <location>
        <begin position="1"/>
        <end position="19"/>
    </location>
</feature>
<keyword evidence="1" id="KW-0732">Signal</keyword>
<proteinExistence type="predicted"/>
<dbReference type="Gene3D" id="3.40.30.10">
    <property type="entry name" value="Glutaredoxin"/>
    <property type="match status" value="1"/>
</dbReference>
<dbReference type="InterPro" id="IPR050553">
    <property type="entry name" value="Thioredoxin_ResA/DsbE_sf"/>
</dbReference>
<comment type="caution">
    <text evidence="3">The sequence shown here is derived from an EMBL/GenBank/DDBJ whole genome shotgun (WGS) entry which is preliminary data.</text>
</comment>
<dbReference type="EMBL" id="JBCGDO010000009">
    <property type="protein sequence ID" value="MEM0542672.1"/>
    <property type="molecule type" value="Genomic_DNA"/>
</dbReference>
<dbReference type="PANTHER" id="PTHR42852">
    <property type="entry name" value="THIOL:DISULFIDE INTERCHANGE PROTEIN DSBE"/>
    <property type="match status" value="1"/>
</dbReference>
<keyword evidence="4" id="KW-1185">Reference proteome</keyword>
<dbReference type="InterPro" id="IPR000866">
    <property type="entry name" value="AhpC/TSA"/>
</dbReference>
<dbReference type="Pfam" id="PF00578">
    <property type="entry name" value="AhpC-TSA"/>
    <property type="match status" value="1"/>
</dbReference>
<feature type="chain" id="PRO_5046709939" evidence="1">
    <location>
        <begin position="20"/>
        <end position="505"/>
    </location>
</feature>
<organism evidence="3 4">
    <name type="scientific">Flavobacterium aureirubrum</name>
    <dbReference type="NCBI Taxonomy" id="3133147"/>
    <lineage>
        <taxon>Bacteria</taxon>
        <taxon>Pseudomonadati</taxon>
        <taxon>Bacteroidota</taxon>
        <taxon>Flavobacteriia</taxon>
        <taxon>Flavobacteriales</taxon>
        <taxon>Flavobacteriaceae</taxon>
        <taxon>Flavobacterium</taxon>
    </lineage>
</organism>
<dbReference type="InterPro" id="IPR036249">
    <property type="entry name" value="Thioredoxin-like_sf"/>
</dbReference>
<dbReference type="Pfam" id="PF17127">
    <property type="entry name" value="DUF5106"/>
    <property type="match status" value="1"/>
</dbReference>